<keyword evidence="5 8" id="KW-0472">Membrane</keyword>
<dbReference type="KEGG" id="osu:NT6N_32930"/>
<gene>
    <name evidence="11" type="ORF">NT6N_32930</name>
</gene>
<feature type="domain" description="MotA/TolQ/ExbB proton channel" evidence="10">
    <location>
        <begin position="111"/>
        <end position="237"/>
    </location>
</feature>
<dbReference type="EMBL" id="AP026866">
    <property type="protein sequence ID" value="BDS08253.1"/>
    <property type="molecule type" value="Genomic_DNA"/>
</dbReference>
<accession>A0AAT9FQK0</accession>
<evidence type="ECO:0000256" key="3">
    <source>
        <dbReference type="ARBA" id="ARBA00022692"/>
    </source>
</evidence>
<evidence type="ECO:0000256" key="1">
    <source>
        <dbReference type="ARBA" id="ARBA00004651"/>
    </source>
</evidence>
<dbReference type="InterPro" id="IPR050790">
    <property type="entry name" value="ExbB/TolQ_transport"/>
</dbReference>
<evidence type="ECO:0000256" key="7">
    <source>
        <dbReference type="SAM" id="MobiDB-lite"/>
    </source>
</evidence>
<comment type="subcellular location">
    <subcellularLocation>
        <location evidence="1">Cell membrane</location>
        <topology evidence="1">Multi-pass membrane protein</topology>
    </subcellularLocation>
    <subcellularLocation>
        <location evidence="6">Membrane</location>
        <topology evidence="6">Multi-pass membrane protein</topology>
    </subcellularLocation>
</comment>
<keyword evidence="3 8" id="KW-0812">Transmembrane</keyword>
<protein>
    <recommendedName>
        <fullName evidence="10">MotA/TolQ/ExbB proton channel domain-containing protein</fullName>
    </recommendedName>
</protein>
<keyword evidence="6" id="KW-0813">Transport</keyword>
<feature type="transmembrane region" description="Helical" evidence="8">
    <location>
        <begin position="55"/>
        <end position="76"/>
    </location>
</feature>
<dbReference type="AlphaFoldDB" id="A0AAT9FQK0"/>
<keyword evidence="6" id="KW-0653">Protein transport</keyword>
<dbReference type="PANTHER" id="PTHR30625:SF17">
    <property type="entry name" value="TOLQ-RELATED"/>
    <property type="match status" value="1"/>
</dbReference>
<keyword evidence="2" id="KW-1003">Cell membrane</keyword>
<evidence type="ECO:0000256" key="8">
    <source>
        <dbReference type="SAM" id="Phobius"/>
    </source>
</evidence>
<sequence length="303" mass="32727">MKSSILTSGLTRALTSAFLLAAAPMTYAADAAGAAAAGAGENKDILEILKMGGFMMYPLAVLSIICVVLILLYFLTIRRGSVVSDKFMNAAEALIRKRDYLGLVAHCNRQNQSVARITEKTLDFMTKNTSASFKEVREVAQAEGSRQTGILTQRISYLSDVGTIAPMAGLLGTVIGMIRAFMEIASGNYEGVHANKLAEGVYQALVTTASGLVIGITAVIFYSVFRGRVQKYIAELEAAATHLMALLAAQYNRRGGNAPQPVYTGQQRAYDSNYNPSNGSDDDDDDIIDDRVMPVQRPRPQHD</sequence>
<feature type="signal peptide" evidence="9">
    <location>
        <begin position="1"/>
        <end position="28"/>
    </location>
</feature>
<evidence type="ECO:0000256" key="2">
    <source>
        <dbReference type="ARBA" id="ARBA00022475"/>
    </source>
</evidence>
<keyword evidence="4 8" id="KW-1133">Transmembrane helix</keyword>
<evidence type="ECO:0000256" key="9">
    <source>
        <dbReference type="SAM" id="SignalP"/>
    </source>
</evidence>
<keyword evidence="9" id="KW-0732">Signal</keyword>
<dbReference type="InterPro" id="IPR002898">
    <property type="entry name" value="MotA_ExbB_proton_chnl"/>
</dbReference>
<feature type="region of interest" description="Disordered" evidence="7">
    <location>
        <begin position="257"/>
        <end position="303"/>
    </location>
</feature>
<feature type="compositionally biased region" description="Polar residues" evidence="7">
    <location>
        <begin position="263"/>
        <end position="279"/>
    </location>
</feature>
<proteinExistence type="inferred from homology"/>
<evidence type="ECO:0000313" key="11">
    <source>
        <dbReference type="EMBL" id="BDS08253.1"/>
    </source>
</evidence>
<comment type="similarity">
    <text evidence="6">Belongs to the exbB/tolQ family.</text>
</comment>
<feature type="transmembrane region" description="Helical" evidence="8">
    <location>
        <begin position="202"/>
        <end position="225"/>
    </location>
</feature>
<evidence type="ECO:0000256" key="6">
    <source>
        <dbReference type="RuleBase" id="RU004057"/>
    </source>
</evidence>
<dbReference type="Pfam" id="PF01618">
    <property type="entry name" value="MotA_ExbB"/>
    <property type="match status" value="1"/>
</dbReference>
<dbReference type="PANTHER" id="PTHR30625">
    <property type="entry name" value="PROTEIN TOLQ"/>
    <property type="match status" value="1"/>
</dbReference>
<evidence type="ECO:0000259" key="10">
    <source>
        <dbReference type="Pfam" id="PF01618"/>
    </source>
</evidence>
<reference evidence="11" key="1">
    <citation type="submission" date="2024-07" db="EMBL/GenBank/DDBJ databases">
        <title>Complete genome sequence of Verrucomicrobiaceae bacterium NT6N.</title>
        <authorList>
            <person name="Huang C."/>
            <person name="Takami H."/>
            <person name="Hamasaki K."/>
        </authorList>
    </citation>
    <scope>NUCLEOTIDE SEQUENCE</scope>
    <source>
        <strain evidence="11">NT6N</strain>
    </source>
</reference>
<feature type="chain" id="PRO_5043983691" description="MotA/TolQ/ExbB proton channel domain-containing protein" evidence="9">
    <location>
        <begin position="29"/>
        <end position="303"/>
    </location>
</feature>
<dbReference type="GO" id="GO:0017038">
    <property type="term" value="P:protein import"/>
    <property type="evidence" value="ECO:0007669"/>
    <property type="project" value="TreeGrafter"/>
</dbReference>
<evidence type="ECO:0000256" key="4">
    <source>
        <dbReference type="ARBA" id="ARBA00022989"/>
    </source>
</evidence>
<organism evidence="11">
    <name type="scientific">Oceaniferula spumae</name>
    <dbReference type="NCBI Taxonomy" id="2979115"/>
    <lineage>
        <taxon>Bacteria</taxon>
        <taxon>Pseudomonadati</taxon>
        <taxon>Verrucomicrobiota</taxon>
        <taxon>Verrucomicrobiia</taxon>
        <taxon>Verrucomicrobiales</taxon>
        <taxon>Verrucomicrobiaceae</taxon>
        <taxon>Oceaniferula</taxon>
    </lineage>
</organism>
<feature type="transmembrane region" description="Helical" evidence="8">
    <location>
        <begin position="161"/>
        <end position="182"/>
    </location>
</feature>
<name>A0AAT9FQK0_9BACT</name>
<dbReference type="GO" id="GO:0005886">
    <property type="term" value="C:plasma membrane"/>
    <property type="evidence" value="ECO:0007669"/>
    <property type="project" value="UniProtKB-SubCell"/>
</dbReference>
<evidence type="ECO:0000256" key="5">
    <source>
        <dbReference type="ARBA" id="ARBA00023136"/>
    </source>
</evidence>